<dbReference type="PANTHER" id="PTHR42799">
    <property type="entry name" value="MITOCHONDRIAL PEPTIDE METHIONINE SULFOXIDE REDUCTASE"/>
    <property type="match status" value="1"/>
</dbReference>
<dbReference type="Proteomes" id="UP001212263">
    <property type="component" value="Unassembled WGS sequence"/>
</dbReference>
<accession>A0AAW6FGN7</accession>
<organism evidence="6 7">
    <name type="scientific">Odoribacter splanchnicus</name>
    <dbReference type="NCBI Taxonomy" id="28118"/>
    <lineage>
        <taxon>Bacteria</taxon>
        <taxon>Pseudomonadati</taxon>
        <taxon>Bacteroidota</taxon>
        <taxon>Bacteroidia</taxon>
        <taxon>Bacteroidales</taxon>
        <taxon>Odoribacteraceae</taxon>
        <taxon>Odoribacter</taxon>
    </lineage>
</organism>
<evidence type="ECO:0000256" key="1">
    <source>
        <dbReference type="ARBA" id="ARBA00023002"/>
    </source>
</evidence>
<evidence type="ECO:0000259" key="5">
    <source>
        <dbReference type="Pfam" id="PF11867"/>
    </source>
</evidence>
<evidence type="ECO:0000256" key="3">
    <source>
        <dbReference type="ARBA" id="ARBA00048782"/>
    </source>
</evidence>
<feature type="domain" description="Type I restriction enzyme HindI endonuclease subunit-like C-terminal" evidence="5">
    <location>
        <begin position="123"/>
        <end position="324"/>
    </location>
</feature>
<protein>
    <recommendedName>
        <fullName evidence="4">Peptide methionine sulfoxide reductase MsrA</fullName>
        <shortName evidence="4">Protein-methionine-S-oxide reductase</shortName>
        <ecNumber evidence="4">1.8.4.11</ecNumber>
    </recommendedName>
    <alternativeName>
        <fullName evidence="4">Peptide-methionine (S)-S-oxide reductase</fullName>
        <shortName evidence="4">Peptide Met(O) reductase</shortName>
    </alternativeName>
</protein>
<dbReference type="NCBIfam" id="TIGR00401">
    <property type="entry name" value="msrA"/>
    <property type="match status" value="1"/>
</dbReference>
<sequence length="330" mass="37277">MGQTKSGKEKIQELKTMGNQKEIYLAGGCFWGTEHFMKQIRGVTATQVGYANSTVANPTYRQVCSGRTDAAETVKVVYNPAEVGLPLLLDLYFKTIDPTSLNRQGNDQGTQYRTGIYYTDPSDRALISDKVVDIFDAAGIKKPDISILSEDFLLELKGMEHKNIALEVLRKLLNDEIRMRLRRNLTEGKSLMEMLENSINKYHNRVLTAAEVIEDLIRLSKHIVERDEAHKALGLSDFEYAFYTAVADNDSAKELMGKEKLRELAVVLTETIRKNASIDWTIKENVRAKMKVAVKRMLRKYGYPPDMQALATETVLKQAEKIAEELTGSM</sequence>
<feature type="active site" evidence="4">
    <location>
        <position position="29"/>
    </location>
</feature>
<comment type="catalytic activity">
    <reaction evidence="3 4">
        <text>[thioredoxin]-disulfide + L-methionine + H2O = L-methionine (S)-S-oxide + [thioredoxin]-dithiol</text>
        <dbReference type="Rhea" id="RHEA:19993"/>
        <dbReference type="Rhea" id="RHEA-COMP:10698"/>
        <dbReference type="Rhea" id="RHEA-COMP:10700"/>
        <dbReference type="ChEBI" id="CHEBI:15377"/>
        <dbReference type="ChEBI" id="CHEBI:29950"/>
        <dbReference type="ChEBI" id="CHEBI:50058"/>
        <dbReference type="ChEBI" id="CHEBI:57844"/>
        <dbReference type="ChEBI" id="CHEBI:58772"/>
        <dbReference type="EC" id="1.8.4.11"/>
    </reaction>
</comment>
<gene>
    <name evidence="4 6" type="primary">msrA</name>
    <name evidence="6" type="ORF">PN645_06485</name>
</gene>
<dbReference type="HAMAP" id="MF_01401">
    <property type="entry name" value="MsrA"/>
    <property type="match status" value="1"/>
</dbReference>
<dbReference type="EMBL" id="JAQMRD010000006">
    <property type="protein sequence ID" value="MDB9222654.1"/>
    <property type="molecule type" value="Genomic_DNA"/>
</dbReference>
<dbReference type="InterPro" id="IPR002569">
    <property type="entry name" value="Met_Sox_Rdtase_MsrA_dom"/>
</dbReference>
<comment type="similarity">
    <text evidence="4">Belongs to the MsrA Met sulfoxide reductase family.</text>
</comment>
<dbReference type="GO" id="GO:0008113">
    <property type="term" value="F:peptide-methionine (S)-S-oxide reductase activity"/>
    <property type="evidence" value="ECO:0007669"/>
    <property type="project" value="UniProtKB-UniRule"/>
</dbReference>
<name>A0AAW6FGN7_9BACT</name>
<dbReference type="GO" id="GO:0034599">
    <property type="term" value="P:cellular response to oxidative stress"/>
    <property type="evidence" value="ECO:0007669"/>
    <property type="project" value="TreeGrafter"/>
</dbReference>
<comment type="function">
    <text evidence="4">Has an important function as a repair enzyme for proteins that have been inactivated by oxidation. Catalyzes the reversible oxidation-reduction of methionine sulfoxide in proteins to methionine.</text>
</comment>
<dbReference type="Pfam" id="PF11867">
    <property type="entry name" value="T1RH-like_C"/>
    <property type="match status" value="1"/>
</dbReference>
<evidence type="ECO:0000313" key="7">
    <source>
        <dbReference type="Proteomes" id="UP001212263"/>
    </source>
</evidence>
<dbReference type="InterPro" id="IPR050162">
    <property type="entry name" value="MsrA_MetSO_reductase"/>
</dbReference>
<keyword evidence="1 4" id="KW-0560">Oxidoreductase</keyword>
<dbReference type="EC" id="1.8.4.11" evidence="4"/>
<dbReference type="PANTHER" id="PTHR42799:SF2">
    <property type="entry name" value="MITOCHONDRIAL PEPTIDE METHIONINE SULFOXIDE REDUCTASE"/>
    <property type="match status" value="1"/>
</dbReference>
<dbReference type="SUPFAM" id="SSF55068">
    <property type="entry name" value="Peptide methionine sulfoxide reductase"/>
    <property type="match status" value="1"/>
</dbReference>
<dbReference type="AlphaFoldDB" id="A0AAW6FGN7"/>
<dbReference type="Gene3D" id="3.30.1060.10">
    <property type="entry name" value="Peptide methionine sulphoxide reductase MsrA"/>
    <property type="match status" value="1"/>
</dbReference>
<dbReference type="InterPro" id="IPR021810">
    <property type="entry name" value="T1RH-like_C"/>
</dbReference>
<proteinExistence type="inferred from homology"/>
<comment type="catalytic activity">
    <reaction evidence="2 4">
        <text>L-methionyl-[protein] + [thioredoxin]-disulfide + H2O = L-methionyl-(S)-S-oxide-[protein] + [thioredoxin]-dithiol</text>
        <dbReference type="Rhea" id="RHEA:14217"/>
        <dbReference type="Rhea" id="RHEA-COMP:10698"/>
        <dbReference type="Rhea" id="RHEA-COMP:10700"/>
        <dbReference type="Rhea" id="RHEA-COMP:12313"/>
        <dbReference type="Rhea" id="RHEA-COMP:12315"/>
        <dbReference type="ChEBI" id="CHEBI:15377"/>
        <dbReference type="ChEBI" id="CHEBI:16044"/>
        <dbReference type="ChEBI" id="CHEBI:29950"/>
        <dbReference type="ChEBI" id="CHEBI:44120"/>
        <dbReference type="ChEBI" id="CHEBI:50058"/>
        <dbReference type="EC" id="1.8.4.11"/>
    </reaction>
</comment>
<dbReference type="GO" id="GO:0005737">
    <property type="term" value="C:cytoplasm"/>
    <property type="evidence" value="ECO:0007669"/>
    <property type="project" value="TreeGrafter"/>
</dbReference>
<evidence type="ECO:0000256" key="2">
    <source>
        <dbReference type="ARBA" id="ARBA00047806"/>
    </source>
</evidence>
<comment type="caution">
    <text evidence="6">The sequence shown here is derived from an EMBL/GenBank/DDBJ whole genome shotgun (WGS) entry which is preliminary data.</text>
</comment>
<evidence type="ECO:0000313" key="6">
    <source>
        <dbReference type="EMBL" id="MDB9222654.1"/>
    </source>
</evidence>
<reference evidence="6" key="1">
    <citation type="submission" date="2023-01" db="EMBL/GenBank/DDBJ databases">
        <title>Human gut microbiome strain richness.</title>
        <authorList>
            <person name="Chen-Liaw A."/>
        </authorList>
    </citation>
    <scope>NUCLEOTIDE SEQUENCE</scope>
    <source>
        <strain evidence="6">RTP21484st1_B7_RTP21484_190118</strain>
    </source>
</reference>
<evidence type="ECO:0000256" key="4">
    <source>
        <dbReference type="HAMAP-Rule" id="MF_01401"/>
    </source>
</evidence>
<dbReference type="InterPro" id="IPR036509">
    <property type="entry name" value="Met_Sox_Rdtase_MsrA_sf"/>
</dbReference>